<comment type="caution">
    <text evidence="22">The sequence shown here is derived from an EMBL/GenBank/DDBJ whole genome shotgun (WGS) entry which is preliminary data.</text>
</comment>
<keyword evidence="12 20" id="KW-0133">Cell shape</keyword>
<evidence type="ECO:0000313" key="22">
    <source>
        <dbReference type="EMBL" id="CAH8247654.1"/>
    </source>
</evidence>
<evidence type="ECO:0000256" key="14">
    <source>
        <dbReference type="ARBA" id="ARBA00023268"/>
    </source>
</evidence>
<dbReference type="EC" id="2.7.7.23" evidence="20"/>
<dbReference type="InterPro" id="IPR005882">
    <property type="entry name" value="Bifunctional_GlmU"/>
</dbReference>
<evidence type="ECO:0000256" key="12">
    <source>
        <dbReference type="ARBA" id="ARBA00022960"/>
    </source>
</evidence>
<feature type="region of interest" description="N-acetyltransferase" evidence="20">
    <location>
        <begin position="268"/>
        <end position="481"/>
    </location>
</feature>
<keyword evidence="7 20" id="KW-0808">Transferase</keyword>
<comment type="pathway">
    <text evidence="3 20">Nucleotide-sugar biosynthesis; UDP-N-acetyl-alpha-D-glucosamine biosynthesis; UDP-N-acetyl-alpha-D-glucosamine from N-acetyl-alpha-D-glucosamine 1-phosphate: step 1/1.</text>
</comment>
<evidence type="ECO:0000256" key="15">
    <source>
        <dbReference type="ARBA" id="ARBA00023315"/>
    </source>
</evidence>
<name>A0ABM9G7D3_9BACL</name>
<evidence type="ECO:0000256" key="11">
    <source>
        <dbReference type="ARBA" id="ARBA00022842"/>
    </source>
</evidence>
<feature type="binding site" evidence="20">
    <location>
        <position position="156"/>
    </location>
    <ligand>
        <name>UDP-N-acetyl-alpha-D-glucosamine</name>
        <dbReference type="ChEBI" id="CHEBI:57705"/>
    </ligand>
</feature>
<evidence type="ECO:0000256" key="16">
    <source>
        <dbReference type="ARBA" id="ARBA00023316"/>
    </source>
</evidence>
<dbReference type="InterPro" id="IPR005835">
    <property type="entry name" value="NTP_transferase_dom"/>
</dbReference>
<comment type="similarity">
    <text evidence="4 20">In the C-terminal section; belongs to the transferase hexapeptide repeat family.</text>
</comment>
<evidence type="ECO:0000256" key="17">
    <source>
        <dbReference type="ARBA" id="ARBA00048247"/>
    </source>
</evidence>
<dbReference type="SUPFAM" id="SSF51161">
    <property type="entry name" value="Trimeric LpxA-like enzymes"/>
    <property type="match status" value="1"/>
</dbReference>
<dbReference type="SUPFAM" id="SSF53448">
    <property type="entry name" value="Nucleotide-diphospho-sugar transferases"/>
    <property type="match status" value="1"/>
</dbReference>
<dbReference type="InterPro" id="IPR038009">
    <property type="entry name" value="GlmU_C_LbH"/>
</dbReference>
<feature type="active site" description="Proton acceptor" evidence="20">
    <location>
        <position position="379"/>
    </location>
</feature>
<feature type="binding site" evidence="20">
    <location>
        <position position="171"/>
    </location>
    <ligand>
        <name>UDP-N-acetyl-alpha-D-glucosamine</name>
        <dbReference type="ChEBI" id="CHEBI:57705"/>
    </ligand>
</feature>
<evidence type="ECO:0000256" key="6">
    <source>
        <dbReference type="ARBA" id="ARBA00022490"/>
    </source>
</evidence>
<comment type="pathway">
    <text evidence="2 20">Nucleotide-sugar biosynthesis; UDP-N-acetyl-alpha-D-glucosamine biosynthesis; N-acetyl-alpha-D-glucosamine 1-phosphate from alpha-D-glucosamine 6-phosphate (route II): step 2/2.</text>
</comment>
<dbReference type="InterPro" id="IPR011004">
    <property type="entry name" value="Trimer_LpxA-like_sf"/>
</dbReference>
<organism evidence="22 23">
    <name type="scientific">Paenibacillus melissococcoides</name>
    <dbReference type="NCBI Taxonomy" id="2912268"/>
    <lineage>
        <taxon>Bacteria</taxon>
        <taxon>Bacillati</taxon>
        <taxon>Bacillota</taxon>
        <taxon>Bacilli</taxon>
        <taxon>Bacillales</taxon>
        <taxon>Paenibacillaceae</taxon>
        <taxon>Paenibacillus</taxon>
    </lineage>
</organism>
<dbReference type="Proteomes" id="UP001154322">
    <property type="component" value="Unassembled WGS sequence"/>
</dbReference>
<keyword evidence="6 20" id="KW-0963">Cytoplasm</keyword>
<feature type="binding site" evidence="20">
    <location>
        <position position="39"/>
    </location>
    <ligand>
        <name>UDP-N-acetyl-alpha-D-glucosamine</name>
        <dbReference type="ChEBI" id="CHEBI:57705"/>
    </ligand>
</feature>
<feature type="binding site" evidence="20">
    <location>
        <position position="119"/>
    </location>
    <ligand>
        <name>Mg(2+)</name>
        <dbReference type="ChEBI" id="CHEBI:18420"/>
    </ligand>
</feature>
<evidence type="ECO:0000256" key="4">
    <source>
        <dbReference type="ARBA" id="ARBA00007707"/>
    </source>
</evidence>
<evidence type="ECO:0000256" key="13">
    <source>
        <dbReference type="ARBA" id="ARBA00022984"/>
    </source>
</evidence>
<dbReference type="HAMAP" id="MF_01631">
    <property type="entry name" value="GlmU"/>
    <property type="match status" value="1"/>
</dbReference>
<sequence>MRYILLWNQRESRRLDTLKRIAIVLAAGQGKRMKSKLYKVLHPVCGQPMVGHVLETVEQVRCERTVVIVGHGAEAVQSYLGERAEFALQAEQLGTGHAVKQAKALLDGEKGTTLVICGDTPLVTSETLAQLMELHEGAQASATILTAELDQPAGYGRVVRGTDGSVMKIVEQKDCTPEEQRIREINTGTYCFDNEKLFAALEQITNHNAQQEYYLTDVIGILKSQGEIVQAYCTADEAESIGVNDRCALAEAERLMRERINKRHMVNGVTIIDPAQTYIEAGVRIGADTVIEPGTALRGSTVIGEDCVIGPNSDVTDSIIGDRVHVKQSVLQVAAVGSGSSIGPFAYLRPGAKLGEQVKVGDFVEIKNASLDDHAKVSHLSYIGDAKVGKNVNIGCGAITVNYDGHNKSVTEIGDDAFIGSNVNLIAPVKVGDGAYVVAGSTITHDIPAGDLAIARERQMNKPGYADKIRSRAKAKKERNS</sequence>
<dbReference type="Pfam" id="PF00483">
    <property type="entry name" value="NTP_transferase"/>
    <property type="match status" value="1"/>
</dbReference>
<dbReference type="InterPro" id="IPR001451">
    <property type="entry name" value="Hexapep"/>
</dbReference>
<keyword evidence="8 20" id="KW-0548">Nucleotidyltransferase</keyword>
<dbReference type="NCBIfam" id="TIGR01173">
    <property type="entry name" value="glmU"/>
    <property type="match status" value="1"/>
</dbReference>
<comment type="similarity">
    <text evidence="5 20">In the N-terminal section; belongs to the N-acetylglucosamine-1-phosphate uridyltransferase family.</text>
</comment>
<dbReference type="Pfam" id="PF00132">
    <property type="entry name" value="Hexapep"/>
    <property type="match status" value="1"/>
</dbReference>
<keyword evidence="14 20" id="KW-0511">Multifunctional enzyme</keyword>
<dbReference type="EMBL" id="CALYLO010000007">
    <property type="protein sequence ID" value="CAH8247654.1"/>
    <property type="molecule type" value="Genomic_DNA"/>
</dbReference>
<feature type="binding site" evidence="20">
    <location>
        <position position="349"/>
    </location>
    <ligand>
        <name>UDP-N-acetyl-alpha-D-glucosamine</name>
        <dbReference type="ChEBI" id="CHEBI:57705"/>
    </ligand>
</feature>
<keyword evidence="10 20" id="KW-0677">Repeat</keyword>
<dbReference type="PANTHER" id="PTHR43584:SF3">
    <property type="entry name" value="BIFUNCTIONAL PROTEIN GLMU"/>
    <property type="match status" value="1"/>
</dbReference>
<dbReference type="PANTHER" id="PTHR43584">
    <property type="entry name" value="NUCLEOTIDYL TRANSFERASE"/>
    <property type="match status" value="1"/>
</dbReference>
<evidence type="ECO:0000256" key="7">
    <source>
        <dbReference type="ARBA" id="ARBA00022679"/>
    </source>
</evidence>
<feature type="region of interest" description="Pyrophosphorylase" evidence="20">
    <location>
        <begin position="1"/>
        <end position="246"/>
    </location>
</feature>
<feature type="binding site" evidence="20">
    <location>
        <position position="244"/>
    </location>
    <ligand>
        <name>UDP-N-acetyl-alpha-D-glucosamine</name>
        <dbReference type="ChEBI" id="CHEBI:57705"/>
    </ligand>
</feature>
<dbReference type="Gene3D" id="2.160.10.10">
    <property type="entry name" value="Hexapeptide repeat proteins"/>
    <property type="match status" value="1"/>
</dbReference>
<protein>
    <recommendedName>
        <fullName evidence="20">Bifunctional protein GlmU</fullName>
    </recommendedName>
    <domain>
        <recommendedName>
            <fullName evidence="20">UDP-N-acetylglucosamine pyrophosphorylase</fullName>
            <ecNumber evidence="20">2.7.7.23</ecNumber>
        </recommendedName>
        <alternativeName>
            <fullName evidence="20">N-acetylglucosamine-1-phosphate uridyltransferase</fullName>
        </alternativeName>
    </domain>
    <domain>
        <recommendedName>
            <fullName evidence="20">Glucosamine-1-phosphate N-acetyltransferase</fullName>
            <ecNumber evidence="20">2.3.1.157</ecNumber>
        </recommendedName>
    </domain>
</protein>
<evidence type="ECO:0000256" key="1">
    <source>
        <dbReference type="ARBA" id="ARBA00004496"/>
    </source>
</evidence>
<comment type="pathway">
    <text evidence="20">Bacterial outer membrane biogenesis; LPS lipid A biosynthesis.</text>
</comment>
<comment type="caution">
    <text evidence="20">Lacks conserved residue(s) required for the propagation of feature annotation.</text>
</comment>
<dbReference type="Pfam" id="PF14602">
    <property type="entry name" value="Hexapep_2"/>
    <property type="match status" value="1"/>
</dbReference>
<keyword evidence="13 20" id="KW-0573">Peptidoglycan synthesis</keyword>
<comment type="subunit">
    <text evidence="20">Homotrimer.</text>
</comment>
<feature type="domain" description="Nucleotidyl transferase" evidence="21">
    <location>
        <begin position="22"/>
        <end position="233"/>
    </location>
</feature>
<dbReference type="EC" id="2.3.1.157" evidence="20"/>
<evidence type="ECO:0000256" key="8">
    <source>
        <dbReference type="ARBA" id="ARBA00022695"/>
    </source>
</evidence>
<evidence type="ECO:0000313" key="23">
    <source>
        <dbReference type="Proteomes" id="UP001154322"/>
    </source>
</evidence>
<keyword evidence="23" id="KW-1185">Reference proteome</keyword>
<comment type="cofactor">
    <cofactor evidence="20">
        <name>Mg(2+)</name>
        <dbReference type="ChEBI" id="CHEBI:18420"/>
    </cofactor>
    <text evidence="20">Binds 1 Mg(2+) ion per subunit.</text>
</comment>
<feature type="binding site" evidence="20">
    <location>
        <begin position="402"/>
        <end position="403"/>
    </location>
    <ligand>
        <name>acetyl-CoA</name>
        <dbReference type="ChEBI" id="CHEBI:57288"/>
    </ligand>
</feature>
<evidence type="ECO:0000256" key="2">
    <source>
        <dbReference type="ARBA" id="ARBA00005166"/>
    </source>
</evidence>
<keyword evidence="16 20" id="KW-0961">Cell wall biogenesis/degradation</keyword>
<evidence type="ECO:0000256" key="20">
    <source>
        <dbReference type="HAMAP-Rule" id="MF_01631"/>
    </source>
</evidence>
<comment type="catalytic activity">
    <reaction evidence="17 20">
        <text>alpha-D-glucosamine 1-phosphate + acetyl-CoA = N-acetyl-alpha-D-glucosamine 1-phosphate + CoA + H(+)</text>
        <dbReference type="Rhea" id="RHEA:13725"/>
        <dbReference type="ChEBI" id="CHEBI:15378"/>
        <dbReference type="ChEBI" id="CHEBI:57287"/>
        <dbReference type="ChEBI" id="CHEBI:57288"/>
        <dbReference type="ChEBI" id="CHEBI:57776"/>
        <dbReference type="ChEBI" id="CHEBI:58516"/>
        <dbReference type="EC" id="2.3.1.157"/>
    </reaction>
</comment>
<gene>
    <name evidence="20 22" type="primary">glmU</name>
    <name evidence="22" type="ORF">WJ0W_004907</name>
</gene>
<dbReference type="InterPro" id="IPR050065">
    <property type="entry name" value="GlmU-like"/>
</dbReference>
<keyword evidence="11 20" id="KW-0460">Magnesium</keyword>
<dbReference type="InterPro" id="IPR029044">
    <property type="entry name" value="Nucleotide-diphossugar_trans"/>
</dbReference>
<evidence type="ECO:0000256" key="5">
    <source>
        <dbReference type="ARBA" id="ARBA00007947"/>
    </source>
</evidence>
<keyword evidence="15 20" id="KW-0012">Acyltransferase</keyword>
<feature type="binding site" evidence="20">
    <location>
        <position position="186"/>
    </location>
    <ligand>
        <name>UDP-N-acetyl-alpha-D-glucosamine</name>
        <dbReference type="ChEBI" id="CHEBI:57705"/>
    </ligand>
</feature>
<feature type="region of interest" description="Linker" evidence="20">
    <location>
        <begin position="247"/>
        <end position="267"/>
    </location>
</feature>
<reference evidence="22" key="1">
    <citation type="submission" date="2022-06" db="EMBL/GenBank/DDBJ databases">
        <authorList>
            <person name="Dietemann V."/>
            <person name="Ory F."/>
            <person name="Dainat B."/>
            <person name="Oberhansli S."/>
        </authorList>
    </citation>
    <scope>NUCLEOTIDE SEQUENCE</scope>
    <source>
        <strain evidence="22">Ena-SAMPLE-TAB-26-04-2022-14:26:32:270-5432</strain>
    </source>
</reference>
<dbReference type="CDD" id="cd02540">
    <property type="entry name" value="GT2_GlmU_N_bac"/>
    <property type="match status" value="1"/>
</dbReference>
<feature type="binding site" evidence="20">
    <location>
        <position position="244"/>
    </location>
    <ligand>
        <name>Mg(2+)</name>
        <dbReference type="ChEBI" id="CHEBI:18420"/>
    </ligand>
</feature>
<evidence type="ECO:0000256" key="3">
    <source>
        <dbReference type="ARBA" id="ARBA00005208"/>
    </source>
</evidence>
<feature type="binding site" evidence="20">
    <location>
        <position position="367"/>
    </location>
    <ligand>
        <name>UDP-N-acetyl-alpha-D-glucosamine</name>
        <dbReference type="ChEBI" id="CHEBI:57705"/>
    </ligand>
</feature>
<feature type="binding site" evidence="20">
    <location>
        <begin position="25"/>
        <end position="28"/>
    </location>
    <ligand>
        <name>UDP-N-acetyl-alpha-D-glucosamine</name>
        <dbReference type="ChEBI" id="CHEBI:57705"/>
    </ligand>
</feature>
<feature type="binding site" evidence="20">
    <location>
        <position position="89"/>
    </location>
    <ligand>
        <name>UDP-N-acetyl-alpha-D-glucosamine</name>
        <dbReference type="ChEBI" id="CHEBI:57705"/>
    </ligand>
</feature>
<dbReference type="NCBIfam" id="NF010934">
    <property type="entry name" value="PRK14354.1"/>
    <property type="match status" value="1"/>
</dbReference>
<feature type="binding site" evidence="20">
    <location>
        <position position="439"/>
    </location>
    <ligand>
        <name>acetyl-CoA</name>
        <dbReference type="ChEBI" id="CHEBI:57288"/>
    </ligand>
</feature>
<feature type="binding site" evidence="20">
    <location>
        <position position="382"/>
    </location>
    <ligand>
        <name>UDP-N-acetyl-alpha-D-glucosamine</name>
        <dbReference type="ChEBI" id="CHEBI:57705"/>
    </ligand>
</feature>
<feature type="binding site" evidence="20">
    <location>
        <begin position="94"/>
        <end position="95"/>
    </location>
    <ligand>
        <name>UDP-N-acetyl-alpha-D-glucosamine</name>
        <dbReference type="ChEBI" id="CHEBI:57705"/>
    </ligand>
</feature>
<accession>A0ABM9G7D3</accession>
<keyword evidence="9 20" id="KW-0479">Metal-binding</keyword>
<dbReference type="Gene3D" id="3.90.550.10">
    <property type="entry name" value="Spore Coat Polysaccharide Biosynthesis Protein SpsA, Chain A"/>
    <property type="match status" value="1"/>
</dbReference>
<evidence type="ECO:0000256" key="10">
    <source>
        <dbReference type="ARBA" id="ARBA00022737"/>
    </source>
</evidence>
<dbReference type="CDD" id="cd03353">
    <property type="entry name" value="LbH_GlmU_C"/>
    <property type="match status" value="1"/>
</dbReference>
<evidence type="ECO:0000259" key="21">
    <source>
        <dbReference type="Pfam" id="PF00483"/>
    </source>
</evidence>
<proteinExistence type="inferred from homology"/>
<comment type="catalytic activity">
    <reaction evidence="18 20">
        <text>N-acetyl-alpha-D-glucosamine 1-phosphate + UTP + H(+) = UDP-N-acetyl-alpha-D-glucosamine + diphosphate</text>
        <dbReference type="Rhea" id="RHEA:13509"/>
        <dbReference type="ChEBI" id="CHEBI:15378"/>
        <dbReference type="ChEBI" id="CHEBI:33019"/>
        <dbReference type="ChEBI" id="CHEBI:46398"/>
        <dbReference type="ChEBI" id="CHEBI:57705"/>
        <dbReference type="ChEBI" id="CHEBI:57776"/>
        <dbReference type="EC" id="2.7.7.23"/>
    </reaction>
</comment>
<feature type="binding site" evidence="20">
    <location>
        <position position="421"/>
    </location>
    <ligand>
        <name>acetyl-CoA</name>
        <dbReference type="ChEBI" id="CHEBI:57288"/>
    </ligand>
</feature>
<evidence type="ECO:0000256" key="19">
    <source>
        <dbReference type="ARBA" id="ARBA00049628"/>
    </source>
</evidence>
<evidence type="ECO:0000256" key="18">
    <source>
        <dbReference type="ARBA" id="ARBA00048493"/>
    </source>
</evidence>
<feature type="binding site" evidence="20">
    <location>
        <position position="393"/>
    </location>
    <ligand>
        <name>UDP-N-acetyl-alpha-D-glucosamine</name>
        <dbReference type="ChEBI" id="CHEBI:57705"/>
    </ligand>
</feature>
<feature type="binding site" evidence="20">
    <location>
        <position position="456"/>
    </location>
    <ligand>
        <name>acetyl-CoA</name>
        <dbReference type="ChEBI" id="CHEBI:57288"/>
    </ligand>
</feature>
<evidence type="ECO:0000256" key="9">
    <source>
        <dbReference type="ARBA" id="ARBA00022723"/>
    </source>
</evidence>
<comment type="function">
    <text evidence="19 20">Catalyzes the last two sequential reactions in the de novo biosynthetic pathway for UDP-N-acetylglucosamine (UDP-GlcNAc). The C-terminal domain catalyzes the transfer of acetyl group from acetyl coenzyme A to glucosamine-1-phosphate (GlcN-1-P) to produce N-acetylglucosamine-1-phosphate (GlcNAc-1-P), which is converted into UDP-GlcNAc by the transfer of uridine 5-monophosphate (from uridine 5-triphosphate), a reaction catalyzed by the N-terminal domain.</text>
</comment>
<comment type="subcellular location">
    <subcellularLocation>
        <location evidence="1 20">Cytoplasm</location>
    </subcellularLocation>
</comment>